<dbReference type="Gene3D" id="1.10.510.10">
    <property type="entry name" value="Transferase(Phosphotransferase) domain 1"/>
    <property type="match status" value="1"/>
</dbReference>
<dbReference type="FunFam" id="3.80.10.10:FF:000101">
    <property type="entry name" value="LRR receptor-like serine/threonine-protein kinase ERECTA"/>
    <property type="match status" value="1"/>
</dbReference>
<evidence type="ECO:0000256" key="2">
    <source>
        <dbReference type="ARBA" id="ARBA00008684"/>
    </source>
</evidence>
<dbReference type="SUPFAM" id="SSF52047">
    <property type="entry name" value="RNI-like"/>
    <property type="match status" value="2"/>
</dbReference>
<dbReference type="EnsemblPlants" id="TraesCS3B02G030000.1">
    <property type="protein sequence ID" value="TraesCS3B02G030000.1"/>
    <property type="gene ID" value="TraesCS3B02G030000"/>
</dbReference>
<evidence type="ECO:0000259" key="24">
    <source>
        <dbReference type="PROSITE" id="PS50011"/>
    </source>
</evidence>
<comment type="catalytic activity">
    <reaction evidence="20">
        <text>L-seryl-[protein] + ATP = O-phospho-L-seryl-[protein] + ADP + H(+)</text>
        <dbReference type="Rhea" id="RHEA:17989"/>
        <dbReference type="Rhea" id="RHEA-COMP:9863"/>
        <dbReference type="Rhea" id="RHEA-COMP:11604"/>
        <dbReference type="ChEBI" id="CHEBI:15378"/>
        <dbReference type="ChEBI" id="CHEBI:29999"/>
        <dbReference type="ChEBI" id="CHEBI:30616"/>
        <dbReference type="ChEBI" id="CHEBI:83421"/>
        <dbReference type="ChEBI" id="CHEBI:456216"/>
        <dbReference type="EC" id="2.7.11.1"/>
    </reaction>
</comment>
<dbReference type="FunFam" id="3.30.200.20:FF:000661">
    <property type="entry name" value="Serine-threonine protein kinase plant-type"/>
    <property type="match status" value="1"/>
</dbReference>
<comment type="similarity">
    <text evidence="2">Belongs to the protein kinase superfamily. Ser/Thr protein kinase family.</text>
</comment>
<dbReference type="AlphaFoldDB" id="A0A3B6FEY1"/>
<feature type="signal peptide" evidence="23">
    <location>
        <begin position="1"/>
        <end position="25"/>
    </location>
</feature>
<evidence type="ECO:0000256" key="12">
    <source>
        <dbReference type="ARBA" id="ARBA00022741"/>
    </source>
</evidence>
<reference evidence="25" key="1">
    <citation type="submission" date="2018-08" db="EMBL/GenBank/DDBJ databases">
        <authorList>
            <person name="Rossello M."/>
        </authorList>
    </citation>
    <scope>NUCLEOTIDE SEQUENCE [LARGE SCALE GENOMIC DNA]</scope>
    <source>
        <strain evidence="25">cv. Chinese Spring</strain>
    </source>
</reference>
<dbReference type="InterPro" id="IPR032675">
    <property type="entry name" value="LRR_dom_sf"/>
</dbReference>
<evidence type="ECO:0000256" key="13">
    <source>
        <dbReference type="ARBA" id="ARBA00022777"/>
    </source>
</evidence>
<dbReference type="OrthoDB" id="676979at2759"/>
<keyword evidence="13" id="KW-0418">Kinase</keyword>
<dbReference type="SMART" id="SM00220">
    <property type="entry name" value="S_TKc"/>
    <property type="match status" value="1"/>
</dbReference>
<keyword evidence="12 21" id="KW-0547">Nucleotide-binding</keyword>
<dbReference type="InterPro" id="IPR013210">
    <property type="entry name" value="LRR_N_plant-typ"/>
</dbReference>
<dbReference type="Pfam" id="PF23598">
    <property type="entry name" value="LRR_14"/>
    <property type="match status" value="1"/>
</dbReference>
<dbReference type="Pfam" id="PF08263">
    <property type="entry name" value="LRRNT_2"/>
    <property type="match status" value="1"/>
</dbReference>
<dbReference type="FunFam" id="3.80.10.10:FF:000470">
    <property type="entry name" value="LRR receptor-like serine/threonine-protein kinase RPK2"/>
    <property type="match status" value="1"/>
</dbReference>
<dbReference type="OMA" id="IFDITTM"/>
<evidence type="ECO:0000256" key="21">
    <source>
        <dbReference type="PROSITE-ProRule" id="PRU10141"/>
    </source>
</evidence>
<dbReference type="FunFam" id="1.10.510.10:FF:000358">
    <property type="entry name" value="Putative leucine-rich repeat receptor-like serine/threonine-protein kinase"/>
    <property type="match status" value="1"/>
</dbReference>
<evidence type="ECO:0000256" key="9">
    <source>
        <dbReference type="ARBA" id="ARBA00022692"/>
    </source>
</evidence>
<evidence type="ECO:0000256" key="22">
    <source>
        <dbReference type="SAM" id="Phobius"/>
    </source>
</evidence>
<keyword evidence="9 22" id="KW-0812">Transmembrane</keyword>
<dbReference type="SMR" id="A0A3B6FEY1"/>
<protein>
    <recommendedName>
        <fullName evidence="3">non-specific serine/threonine protein kinase</fullName>
        <ecNumber evidence="3">2.7.11.1</ecNumber>
    </recommendedName>
</protein>
<reference evidence="25" key="2">
    <citation type="submission" date="2018-10" db="UniProtKB">
        <authorList>
            <consortium name="EnsemblPlants"/>
        </authorList>
    </citation>
    <scope>IDENTIFICATION</scope>
</reference>
<dbReference type="InterPro" id="IPR001245">
    <property type="entry name" value="Ser-Thr/Tyr_kinase_cat_dom"/>
</dbReference>
<dbReference type="InterPro" id="IPR001611">
    <property type="entry name" value="Leu-rich_rpt"/>
</dbReference>
<feature type="domain" description="Protein kinase" evidence="24">
    <location>
        <begin position="805"/>
        <end position="1081"/>
    </location>
</feature>
<keyword evidence="11" id="KW-0677">Repeat</keyword>
<keyword evidence="15 22" id="KW-1133">Transmembrane helix</keyword>
<dbReference type="InterPro" id="IPR003591">
    <property type="entry name" value="Leu-rich_rpt_typical-subtyp"/>
</dbReference>
<comment type="subcellular location">
    <subcellularLocation>
        <location evidence="1">Cell membrane</location>
        <topology evidence="1">Single-pass type I membrane protein</topology>
    </subcellularLocation>
</comment>
<organism evidence="25">
    <name type="scientific">Triticum aestivum</name>
    <name type="common">Wheat</name>
    <dbReference type="NCBI Taxonomy" id="4565"/>
    <lineage>
        <taxon>Eukaryota</taxon>
        <taxon>Viridiplantae</taxon>
        <taxon>Streptophyta</taxon>
        <taxon>Embryophyta</taxon>
        <taxon>Tracheophyta</taxon>
        <taxon>Spermatophyta</taxon>
        <taxon>Magnoliopsida</taxon>
        <taxon>Liliopsida</taxon>
        <taxon>Poales</taxon>
        <taxon>Poaceae</taxon>
        <taxon>BOP clade</taxon>
        <taxon>Pooideae</taxon>
        <taxon>Triticodae</taxon>
        <taxon>Triticeae</taxon>
        <taxon>Triticinae</taxon>
        <taxon>Triticum</taxon>
    </lineage>
</organism>
<evidence type="ECO:0000313" key="26">
    <source>
        <dbReference type="Proteomes" id="UP000019116"/>
    </source>
</evidence>
<dbReference type="InterPro" id="IPR008271">
    <property type="entry name" value="Ser/Thr_kinase_AS"/>
</dbReference>
<dbReference type="GO" id="GO:0005886">
    <property type="term" value="C:plasma membrane"/>
    <property type="evidence" value="ECO:0000318"/>
    <property type="project" value="GO_Central"/>
</dbReference>
<dbReference type="GO" id="GO:0005524">
    <property type="term" value="F:ATP binding"/>
    <property type="evidence" value="ECO:0007669"/>
    <property type="project" value="UniProtKB-UniRule"/>
</dbReference>
<evidence type="ECO:0000256" key="15">
    <source>
        <dbReference type="ARBA" id="ARBA00022989"/>
    </source>
</evidence>
<dbReference type="Gene3D" id="3.80.10.10">
    <property type="entry name" value="Ribonuclease Inhibitor"/>
    <property type="match status" value="3"/>
</dbReference>
<keyword evidence="26" id="KW-1185">Reference proteome</keyword>
<dbReference type="CDD" id="cd14066">
    <property type="entry name" value="STKc_IRAK"/>
    <property type="match status" value="1"/>
</dbReference>
<dbReference type="Proteomes" id="UP000019116">
    <property type="component" value="Chromosome 3B"/>
</dbReference>
<dbReference type="Pfam" id="PF13855">
    <property type="entry name" value="LRR_8"/>
    <property type="match status" value="1"/>
</dbReference>
<dbReference type="PROSITE" id="PS50011">
    <property type="entry name" value="PROTEIN_KINASE_DOM"/>
    <property type="match status" value="1"/>
</dbReference>
<evidence type="ECO:0000256" key="1">
    <source>
        <dbReference type="ARBA" id="ARBA00004251"/>
    </source>
</evidence>
<dbReference type="Pfam" id="PF07714">
    <property type="entry name" value="PK_Tyr_Ser-Thr"/>
    <property type="match status" value="1"/>
</dbReference>
<evidence type="ECO:0000256" key="3">
    <source>
        <dbReference type="ARBA" id="ARBA00012513"/>
    </source>
</evidence>
<feature type="transmembrane region" description="Helical" evidence="22">
    <location>
        <begin position="748"/>
        <end position="768"/>
    </location>
</feature>
<evidence type="ECO:0000256" key="5">
    <source>
        <dbReference type="ARBA" id="ARBA00022527"/>
    </source>
</evidence>
<dbReference type="PANTHER" id="PTHR27008:SF497">
    <property type="entry name" value="OS11G0695000 PROTEIN"/>
    <property type="match status" value="1"/>
</dbReference>
<dbReference type="GO" id="GO:0004674">
    <property type="term" value="F:protein serine/threonine kinase activity"/>
    <property type="evidence" value="ECO:0007669"/>
    <property type="project" value="UniProtKB-KW"/>
</dbReference>
<dbReference type="PROSITE" id="PS00107">
    <property type="entry name" value="PROTEIN_KINASE_ATP"/>
    <property type="match status" value="1"/>
</dbReference>
<dbReference type="SMART" id="SM00369">
    <property type="entry name" value="LRR_TYP"/>
    <property type="match status" value="9"/>
</dbReference>
<evidence type="ECO:0000256" key="16">
    <source>
        <dbReference type="ARBA" id="ARBA00023136"/>
    </source>
</evidence>
<dbReference type="EC" id="2.7.11.1" evidence="3"/>
<keyword evidence="14 21" id="KW-0067">ATP-binding</keyword>
<dbReference type="InterPro" id="IPR051809">
    <property type="entry name" value="Plant_receptor-like_S/T_kinase"/>
</dbReference>
<evidence type="ECO:0000256" key="18">
    <source>
        <dbReference type="ARBA" id="ARBA00023180"/>
    </source>
</evidence>
<evidence type="ECO:0000256" key="11">
    <source>
        <dbReference type="ARBA" id="ARBA00022737"/>
    </source>
</evidence>
<keyword evidence="16 22" id="KW-0472">Membrane</keyword>
<comment type="catalytic activity">
    <reaction evidence="19">
        <text>L-threonyl-[protein] + ATP = O-phospho-L-threonyl-[protein] + ADP + H(+)</text>
        <dbReference type="Rhea" id="RHEA:46608"/>
        <dbReference type="Rhea" id="RHEA-COMP:11060"/>
        <dbReference type="Rhea" id="RHEA-COMP:11605"/>
        <dbReference type="ChEBI" id="CHEBI:15378"/>
        <dbReference type="ChEBI" id="CHEBI:30013"/>
        <dbReference type="ChEBI" id="CHEBI:30616"/>
        <dbReference type="ChEBI" id="CHEBI:61977"/>
        <dbReference type="ChEBI" id="CHEBI:456216"/>
        <dbReference type="EC" id="2.7.11.1"/>
    </reaction>
</comment>
<evidence type="ECO:0000256" key="23">
    <source>
        <dbReference type="SAM" id="SignalP"/>
    </source>
</evidence>
<dbReference type="SUPFAM" id="SSF56112">
    <property type="entry name" value="Protein kinase-like (PK-like)"/>
    <property type="match status" value="1"/>
</dbReference>
<dbReference type="PROSITE" id="PS51450">
    <property type="entry name" value="LRR"/>
    <property type="match status" value="1"/>
</dbReference>
<evidence type="ECO:0000256" key="4">
    <source>
        <dbReference type="ARBA" id="ARBA00022475"/>
    </source>
</evidence>
<dbReference type="InterPro" id="IPR055414">
    <property type="entry name" value="LRR_R13L4/SHOC2-like"/>
</dbReference>
<name>A0A3B6FEY1_WHEAT</name>
<dbReference type="InterPro" id="IPR017441">
    <property type="entry name" value="Protein_kinase_ATP_BS"/>
</dbReference>
<evidence type="ECO:0000256" key="6">
    <source>
        <dbReference type="ARBA" id="ARBA00022553"/>
    </source>
</evidence>
<dbReference type="PANTHER" id="PTHR27008">
    <property type="entry name" value="OS04G0122200 PROTEIN"/>
    <property type="match status" value="1"/>
</dbReference>
<dbReference type="InterPro" id="IPR000719">
    <property type="entry name" value="Prot_kinase_dom"/>
</dbReference>
<feature type="binding site" evidence="21">
    <location>
        <position position="833"/>
    </location>
    <ligand>
        <name>ATP</name>
        <dbReference type="ChEBI" id="CHEBI:30616"/>
    </ligand>
</feature>
<feature type="chain" id="PRO_5043173729" description="non-specific serine/threonine protein kinase" evidence="23">
    <location>
        <begin position="26"/>
        <end position="1098"/>
    </location>
</feature>
<dbReference type="Gramene" id="TraesCS3B02G030000.1">
    <property type="protein sequence ID" value="TraesCS3B02G030000.1"/>
    <property type="gene ID" value="TraesCS3B02G030000"/>
</dbReference>
<dbReference type="InterPro" id="IPR011009">
    <property type="entry name" value="Kinase-like_dom_sf"/>
</dbReference>
<keyword evidence="7" id="KW-0433">Leucine-rich repeat</keyword>
<keyword evidence="18" id="KW-0325">Glycoprotein</keyword>
<keyword evidence="17" id="KW-0675">Receptor</keyword>
<evidence type="ECO:0000256" key="14">
    <source>
        <dbReference type="ARBA" id="ARBA00022840"/>
    </source>
</evidence>
<evidence type="ECO:0000256" key="20">
    <source>
        <dbReference type="ARBA" id="ARBA00048679"/>
    </source>
</evidence>
<dbReference type="PRINTS" id="PR00019">
    <property type="entry name" value="LEURICHRPT"/>
</dbReference>
<sequence length="1098" mass="120197">MASLGFPSISIPILFLITLLSTVHTSSSPGPSKSNGSDTDLAVMLAFKAQLSDPLSILSSNWTTGTNFCHWFGVTCSRRRQRVTALKLPGSPLHGSITPHLGNLSFLSYLNLNSTNLTGSIPDDLGRLHRLKYLYLGFNGLSGSIPTTIGNLTRLRVLSLYYSHLSGSIPVELQNLQSLGYFSVFRNYLSGSIPTYLFNNTPLITHLDIGNNSLSGQIPSCIGSLPMLEFLDLQVNHFSGLVPPSIFNHSRLTQIWLGLNHNLTGPIPNNESFSLPALQEIGLDSNRFTGEIPSGLSSCNYLQGISFNRNSFEGVVPTWLGKLSHLSFLSLGRNHFVGPIPVALSNLTQLGTLAIPACNLSGAIPEEFGQLDQLTVLDVSDNQLVGPIPASLGNLSELAYLLLNKNMFLGLVPGTIGSANSMVRIDISENCLEGNLSFLSSFSNFRKLQFIHISSNNFTSGIPNYVGNLSSQLLIFSASKNNFVGELPPMISNLTRLEWLDFSKNQLDSKIPESIMMMENLQWLDLDGNHFFGSIPSQIAMLKNIGHLFLYNNKLSGPIPEGIGNLTKEYLILSDNQLSSIIPSSLFHPDSVLQLDVSQNFLTGTLPVDMGYLKQIYSMDLSSNLLVGRIPYSIGQLQMIAYLNLSHNSFHDSLPESFGKLTSLESLDLSHNNLSGSIPKYLVNFTILASLDLSFNKLHGQVPEGGVFSNISQQSLMGNSGLCGASRLGLPMCPSNSQRTINGHMLKILLPAIIVSIGLVAFSIYVTVRKNIKKQQGMSTSPGMVDMPTHHLVSYHELVQATDNFSESNLLGSGSFGKVFKGQLSNGLIVAIKVLDMQLEQAMRSFDTECGVLRMARHRNLMRILNTCSNLEFRALVLQYMPNGSLEMLLHNSQGTTPLGFSERLGIMLDVSLGMEYLHHEHYEVVLHCDLKPSNVLFDEDMTAHVADFGIARLLLGDDSSTITASMPGTLGYMAPEYGAQGKASRKSDVFSFGIMLFEVFTRKRPTDAFFVGDISLRQWVVEVFPAELFRVVDDQLLQGSFSCSTEGFLVPIFELGLACTSDSPDQRMTMSDVVVKLKKIQVAYNKSIAAARNEASH</sequence>
<evidence type="ECO:0000256" key="10">
    <source>
        <dbReference type="ARBA" id="ARBA00022729"/>
    </source>
</evidence>
<dbReference type="PROSITE" id="PS00108">
    <property type="entry name" value="PROTEIN_KINASE_ST"/>
    <property type="match status" value="1"/>
</dbReference>
<keyword evidence="10 23" id="KW-0732">Signal</keyword>
<dbReference type="STRING" id="4565.A0A3B6FEY1"/>
<keyword evidence="6" id="KW-0597">Phosphoprotein</keyword>
<dbReference type="Gramene" id="TraesCS3B03G0069100.1">
    <property type="protein sequence ID" value="TraesCS3B03G0069100.1.CDS"/>
    <property type="gene ID" value="TraesCS3B03G0069100"/>
</dbReference>
<evidence type="ECO:0000256" key="8">
    <source>
        <dbReference type="ARBA" id="ARBA00022679"/>
    </source>
</evidence>
<dbReference type="GO" id="GO:0051606">
    <property type="term" value="P:detection of stimulus"/>
    <property type="evidence" value="ECO:0007669"/>
    <property type="project" value="UniProtKB-ARBA"/>
</dbReference>
<accession>A0A3B6FEY1</accession>
<keyword evidence="4" id="KW-1003">Cell membrane</keyword>
<proteinExistence type="inferred from homology"/>
<keyword evidence="8" id="KW-0808">Transferase</keyword>
<dbReference type="Gene3D" id="3.30.200.20">
    <property type="entry name" value="Phosphorylase Kinase, domain 1"/>
    <property type="match status" value="1"/>
</dbReference>
<evidence type="ECO:0000256" key="7">
    <source>
        <dbReference type="ARBA" id="ARBA00022614"/>
    </source>
</evidence>
<dbReference type="FunFam" id="3.80.10.10:FF:000095">
    <property type="entry name" value="LRR receptor-like serine/threonine-protein kinase GSO1"/>
    <property type="match status" value="2"/>
</dbReference>
<evidence type="ECO:0000256" key="19">
    <source>
        <dbReference type="ARBA" id="ARBA00047899"/>
    </source>
</evidence>
<evidence type="ECO:0000313" key="25">
    <source>
        <dbReference type="EnsemblPlants" id="TraesCS3B02G030000.1"/>
    </source>
</evidence>
<dbReference type="Pfam" id="PF00560">
    <property type="entry name" value="LRR_1"/>
    <property type="match status" value="6"/>
</dbReference>
<evidence type="ECO:0000256" key="17">
    <source>
        <dbReference type="ARBA" id="ARBA00023170"/>
    </source>
</evidence>
<keyword evidence="5" id="KW-0723">Serine/threonine-protein kinase</keyword>
<dbReference type="SMART" id="SM00365">
    <property type="entry name" value="LRR_SD22"/>
    <property type="match status" value="6"/>
</dbReference>